<proteinExistence type="predicted"/>
<organism evidence="1 2">
    <name type="scientific">Solanum commersonii</name>
    <name type="common">Commerson's wild potato</name>
    <name type="synonym">Commerson's nightshade</name>
    <dbReference type="NCBI Taxonomy" id="4109"/>
    <lineage>
        <taxon>Eukaryota</taxon>
        <taxon>Viridiplantae</taxon>
        <taxon>Streptophyta</taxon>
        <taxon>Embryophyta</taxon>
        <taxon>Tracheophyta</taxon>
        <taxon>Spermatophyta</taxon>
        <taxon>Magnoliopsida</taxon>
        <taxon>eudicotyledons</taxon>
        <taxon>Gunneridae</taxon>
        <taxon>Pentapetalae</taxon>
        <taxon>asterids</taxon>
        <taxon>lamiids</taxon>
        <taxon>Solanales</taxon>
        <taxon>Solanaceae</taxon>
        <taxon>Solanoideae</taxon>
        <taxon>Solaneae</taxon>
        <taxon>Solanum</taxon>
    </lineage>
</organism>
<evidence type="ECO:0000313" key="1">
    <source>
        <dbReference type="EMBL" id="KAG5615667.1"/>
    </source>
</evidence>
<protein>
    <submittedName>
        <fullName evidence="1">Uncharacterized protein</fullName>
    </submittedName>
</protein>
<keyword evidence="2" id="KW-1185">Reference proteome</keyword>
<accession>A0A9J5ZU89</accession>
<dbReference type="AlphaFoldDB" id="A0A9J5ZU89"/>
<dbReference type="Proteomes" id="UP000824120">
    <property type="component" value="Chromosome 3"/>
</dbReference>
<comment type="caution">
    <text evidence="1">The sequence shown here is derived from an EMBL/GenBank/DDBJ whole genome shotgun (WGS) entry which is preliminary data.</text>
</comment>
<dbReference type="EMBL" id="JACXVP010000003">
    <property type="protein sequence ID" value="KAG5615667.1"/>
    <property type="molecule type" value="Genomic_DNA"/>
</dbReference>
<evidence type="ECO:0000313" key="2">
    <source>
        <dbReference type="Proteomes" id="UP000824120"/>
    </source>
</evidence>
<reference evidence="1 2" key="1">
    <citation type="submission" date="2020-09" db="EMBL/GenBank/DDBJ databases">
        <title>De no assembly of potato wild relative species, Solanum commersonii.</title>
        <authorList>
            <person name="Cho K."/>
        </authorList>
    </citation>
    <scope>NUCLEOTIDE SEQUENCE [LARGE SCALE GENOMIC DNA]</scope>
    <source>
        <strain evidence="1">LZ3.2</strain>
        <tissue evidence="1">Leaf</tissue>
    </source>
</reference>
<name>A0A9J5ZU89_SOLCO</name>
<gene>
    <name evidence="1" type="ORF">H5410_015491</name>
</gene>
<sequence length="103" mass="10861">MSSSLPPSPLHLFAIVLGYTNAEILAVYGSSAPMHSVNAPPRKRGCMLNVGEGTSVVRAKRPNVEAFGASAVESVNIGPFGLNLKCSFPNIQHASPLSRRSID</sequence>